<name>A0ABV0SJD5_9TELE</name>
<feature type="compositionally biased region" description="Polar residues" evidence="2">
    <location>
        <begin position="767"/>
        <end position="785"/>
    </location>
</feature>
<feature type="compositionally biased region" description="Polar residues" evidence="2">
    <location>
        <begin position="513"/>
        <end position="540"/>
    </location>
</feature>
<keyword evidence="1" id="KW-0175">Coiled coil</keyword>
<feature type="compositionally biased region" description="Polar residues" evidence="2">
    <location>
        <begin position="854"/>
        <end position="870"/>
    </location>
</feature>
<feature type="region of interest" description="Disordered" evidence="2">
    <location>
        <begin position="847"/>
        <end position="870"/>
    </location>
</feature>
<evidence type="ECO:0000313" key="5">
    <source>
        <dbReference type="Proteomes" id="UP001482620"/>
    </source>
</evidence>
<feature type="region of interest" description="Disordered" evidence="2">
    <location>
        <begin position="497"/>
        <end position="540"/>
    </location>
</feature>
<feature type="region of interest" description="Disordered" evidence="2">
    <location>
        <begin position="597"/>
        <end position="671"/>
    </location>
</feature>
<dbReference type="PROSITE" id="PS51444">
    <property type="entry name" value="FH2"/>
    <property type="match status" value="1"/>
</dbReference>
<feature type="non-terminal residue" evidence="4">
    <location>
        <position position="1"/>
    </location>
</feature>
<gene>
    <name evidence="4" type="ORF">ILYODFUR_003529</name>
</gene>
<feature type="compositionally biased region" description="Low complexity" evidence="2">
    <location>
        <begin position="793"/>
        <end position="807"/>
    </location>
</feature>
<dbReference type="SMART" id="SM00498">
    <property type="entry name" value="FH2"/>
    <property type="match status" value="1"/>
</dbReference>
<feature type="compositionally biased region" description="Basic and acidic residues" evidence="2">
    <location>
        <begin position="634"/>
        <end position="643"/>
    </location>
</feature>
<dbReference type="Gene3D" id="1.20.58.2220">
    <property type="entry name" value="Formin, FH2 domain"/>
    <property type="match status" value="1"/>
</dbReference>
<feature type="compositionally biased region" description="Basic and acidic residues" evidence="2">
    <location>
        <begin position="808"/>
        <end position="817"/>
    </location>
</feature>
<dbReference type="EMBL" id="JAHRIQ010000184">
    <property type="protein sequence ID" value="MEQ2220256.1"/>
    <property type="molecule type" value="Genomic_DNA"/>
</dbReference>
<sequence length="870" mass="97536">FNRRTIRKDNGAASNRLLHDLECSLNLLRTSKMRPANPPAPPPPPPPLPPPPPPPPPPASGLPQHGGGLMDWGDRRRSRMRNFNWETLPKHSVIGKHNIWTVDKTNGQYELDTDHMEELFSHNNGQPHPKGLNRSSVRGQLPSGSGGEMVTILSSKRSMNIGIFLKQFKRPVKDLIQDIQSGNGLSFGTGKLREMCKLLPDEAEMKQLVGFKGDPKALPEADLFMLMLIKMPSYEERLSCLVLKEEFFALMNEIKEFIGTLTSAGKELLECDNLHSVIHLVLKTGNYMNAGGYAGSAVGFRMSSLLKLVDTKANKPGMNLMHYVVMQAQKVDVALLKFPEQLKHIEAASRITKGDIEAEIERQKKKVQVAKADTLKQEELKAQMEDFLKEADVCLEEIETDFEELQAVSDSVSEYFCEDPTTFRLEECCSIFQSFCQRFIRATQENKAREMAEIKRKHIDRLQSAAKRRSTATCSSRDKEMEGIALEYALQNVLTDRVSRRRSGKSSSNNGSPTRGSPVNGSLSEISSQKNLPTGTMNHRNTFRENNQFKKEWNSATELTQNFSQKQAQSHVEDNNSKNMATYEEKRKTFKREYFQDLTSRSKATPSPLPTIRSFSATSDDDEEEDLQDNNEEEAQKLREASKKVLQYQNSRGSTSSVDHSLENQKSPPARKTLAHQLTFDEETQRYPGDPTDEDLIRFLIGPQSSTKRNLGRRNTLPTNVSKTQGEEENLQPQATAGSPNPLAQIKEPQPGQDVGHTPSKPAFDFTDTSNKIKQSHSLDQSSPSAEKKSKPNGSSGLLSEGGLQENQEQKSMEYTDSHQQTNVENILPRSVWFKTETSGSFFSFLRRLGDISKSPNSKETTPKGSDSSV</sequence>
<protein>
    <recommendedName>
        <fullName evidence="3">FH2 domain-containing protein</fullName>
    </recommendedName>
</protein>
<feature type="compositionally biased region" description="Polar residues" evidence="2">
    <location>
        <begin position="647"/>
        <end position="667"/>
    </location>
</feature>
<evidence type="ECO:0000259" key="3">
    <source>
        <dbReference type="PROSITE" id="PS51444"/>
    </source>
</evidence>
<feature type="region of interest" description="Disordered" evidence="2">
    <location>
        <begin position="562"/>
        <end position="583"/>
    </location>
</feature>
<dbReference type="Proteomes" id="UP001482620">
    <property type="component" value="Unassembled WGS sequence"/>
</dbReference>
<dbReference type="InterPro" id="IPR015425">
    <property type="entry name" value="FH2_Formin"/>
</dbReference>
<feature type="coiled-coil region" evidence="1">
    <location>
        <begin position="353"/>
        <end position="397"/>
    </location>
</feature>
<reference evidence="4 5" key="1">
    <citation type="submission" date="2021-06" db="EMBL/GenBank/DDBJ databases">
        <authorList>
            <person name="Palmer J.M."/>
        </authorList>
    </citation>
    <scope>NUCLEOTIDE SEQUENCE [LARGE SCALE GENOMIC DNA]</scope>
    <source>
        <strain evidence="5">if_2019</strain>
        <tissue evidence="4">Muscle</tissue>
    </source>
</reference>
<comment type="caution">
    <text evidence="4">The sequence shown here is derived from an EMBL/GenBank/DDBJ whole genome shotgun (WGS) entry which is preliminary data.</text>
</comment>
<evidence type="ECO:0000313" key="4">
    <source>
        <dbReference type="EMBL" id="MEQ2220256.1"/>
    </source>
</evidence>
<organism evidence="4 5">
    <name type="scientific">Ilyodon furcidens</name>
    <name type="common">goldbreast splitfin</name>
    <dbReference type="NCBI Taxonomy" id="33524"/>
    <lineage>
        <taxon>Eukaryota</taxon>
        <taxon>Metazoa</taxon>
        <taxon>Chordata</taxon>
        <taxon>Craniata</taxon>
        <taxon>Vertebrata</taxon>
        <taxon>Euteleostomi</taxon>
        <taxon>Actinopterygii</taxon>
        <taxon>Neopterygii</taxon>
        <taxon>Teleostei</taxon>
        <taxon>Neoteleostei</taxon>
        <taxon>Acanthomorphata</taxon>
        <taxon>Ovalentaria</taxon>
        <taxon>Atherinomorphae</taxon>
        <taxon>Cyprinodontiformes</taxon>
        <taxon>Goodeidae</taxon>
        <taxon>Ilyodon</taxon>
    </lineage>
</organism>
<feature type="region of interest" description="Disordered" evidence="2">
    <location>
        <begin position="30"/>
        <end position="74"/>
    </location>
</feature>
<feature type="compositionally biased region" description="Pro residues" evidence="2">
    <location>
        <begin position="36"/>
        <end position="60"/>
    </location>
</feature>
<keyword evidence="5" id="KW-1185">Reference proteome</keyword>
<proteinExistence type="predicted"/>
<evidence type="ECO:0000256" key="2">
    <source>
        <dbReference type="SAM" id="MobiDB-lite"/>
    </source>
</evidence>
<feature type="region of interest" description="Disordered" evidence="2">
    <location>
        <begin position="701"/>
        <end position="831"/>
    </location>
</feature>
<accession>A0ABV0SJD5</accession>
<feature type="compositionally biased region" description="Acidic residues" evidence="2">
    <location>
        <begin position="619"/>
        <end position="633"/>
    </location>
</feature>
<evidence type="ECO:0000256" key="1">
    <source>
        <dbReference type="SAM" id="Coils"/>
    </source>
</evidence>
<dbReference type="InterPro" id="IPR042201">
    <property type="entry name" value="FH2_Formin_sf"/>
</dbReference>
<dbReference type="PANTHER" id="PTHR46345:SF7">
    <property type="entry name" value="FH2 DOMAIN CONTAINING 3-RELATED"/>
    <property type="match status" value="1"/>
</dbReference>
<dbReference type="Pfam" id="PF02181">
    <property type="entry name" value="FH2"/>
    <property type="match status" value="1"/>
</dbReference>
<dbReference type="PANTHER" id="PTHR46345">
    <property type="entry name" value="INVERTED FORMIN-2"/>
    <property type="match status" value="1"/>
</dbReference>
<dbReference type="SUPFAM" id="SSF101447">
    <property type="entry name" value="Formin homology 2 domain (FH2 domain)"/>
    <property type="match status" value="1"/>
</dbReference>
<feature type="domain" description="FH2" evidence="3">
    <location>
        <begin position="70"/>
        <end position="465"/>
    </location>
</feature>